<comment type="caution">
    <text evidence="5">The sequence shown here is derived from an EMBL/GenBank/DDBJ whole genome shotgun (WGS) entry which is preliminary data.</text>
</comment>
<feature type="domain" description="Solute-binding protein family 5" evidence="4">
    <location>
        <begin position="437"/>
        <end position="791"/>
    </location>
</feature>
<gene>
    <name evidence="5" type="ORF">OR16_21373</name>
</gene>
<dbReference type="InterPro" id="IPR039424">
    <property type="entry name" value="SBP_5"/>
</dbReference>
<dbReference type="SUPFAM" id="SSF55031">
    <property type="entry name" value="Bacterial exopeptidase dimerisation domain"/>
    <property type="match status" value="1"/>
</dbReference>
<dbReference type="InterPro" id="IPR000914">
    <property type="entry name" value="SBP_5_dom"/>
</dbReference>
<evidence type="ECO:0000313" key="6">
    <source>
        <dbReference type="Proteomes" id="UP000005808"/>
    </source>
</evidence>
<reference evidence="5 6" key="1">
    <citation type="journal article" date="2012" name="J. Bacteriol.">
        <title>De Novo Genome Project of Cupriavidus basilensis OR16.</title>
        <authorList>
            <person name="Cserhati M."/>
            <person name="Kriszt B."/>
            <person name="Szoboszlay S."/>
            <person name="Toth A."/>
            <person name="Szabo I."/>
            <person name="Tancsics A."/>
            <person name="Nagy I."/>
            <person name="Horvath B."/>
            <person name="Nagy I."/>
            <person name="Kukolya J."/>
        </authorList>
    </citation>
    <scope>NUCLEOTIDE SEQUENCE [LARGE SCALE GENOMIC DNA]</scope>
    <source>
        <strain evidence="5 6">OR16</strain>
    </source>
</reference>
<protein>
    <submittedName>
        <fullName evidence="5">Peptide ABC transporter substrate-binding protein</fullName>
    </submittedName>
</protein>
<dbReference type="Gene3D" id="3.40.630.10">
    <property type="entry name" value="Zn peptidases"/>
    <property type="match status" value="1"/>
</dbReference>
<proteinExistence type="inferred from homology"/>
<dbReference type="PANTHER" id="PTHR30290">
    <property type="entry name" value="PERIPLASMIC BINDING COMPONENT OF ABC TRANSPORTER"/>
    <property type="match status" value="1"/>
</dbReference>
<dbReference type="Gene3D" id="3.30.70.360">
    <property type="match status" value="1"/>
</dbReference>
<dbReference type="CDD" id="cd08517">
    <property type="entry name" value="PBP2_NikA_DppA_OppA_like_13"/>
    <property type="match status" value="1"/>
</dbReference>
<evidence type="ECO:0000256" key="3">
    <source>
        <dbReference type="ARBA" id="ARBA00022801"/>
    </source>
</evidence>
<evidence type="ECO:0000256" key="1">
    <source>
        <dbReference type="ARBA" id="ARBA00005695"/>
    </source>
</evidence>
<dbReference type="PROSITE" id="PS00758">
    <property type="entry name" value="ARGE_DAPE_CPG2_1"/>
    <property type="match status" value="1"/>
</dbReference>
<keyword evidence="2" id="KW-0732">Signal</keyword>
<dbReference type="Gene3D" id="3.10.105.10">
    <property type="entry name" value="Dipeptide-binding Protein, Domain 3"/>
    <property type="match status" value="1"/>
</dbReference>
<dbReference type="GO" id="GO:1904680">
    <property type="term" value="F:peptide transmembrane transporter activity"/>
    <property type="evidence" value="ECO:0007669"/>
    <property type="project" value="TreeGrafter"/>
</dbReference>
<dbReference type="PATRIC" id="fig|1127483.3.peg.4274"/>
<dbReference type="InterPro" id="IPR002933">
    <property type="entry name" value="Peptidase_M20"/>
</dbReference>
<dbReference type="SUPFAM" id="SSF53187">
    <property type="entry name" value="Zn-dependent exopeptidases"/>
    <property type="match status" value="1"/>
</dbReference>
<dbReference type="Gene3D" id="3.40.190.10">
    <property type="entry name" value="Periplasmic binding protein-like II"/>
    <property type="match status" value="1"/>
</dbReference>
<evidence type="ECO:0000256" key="2">
    <source>
        <dbReference type="ARBA" id="ARBA00022729"/>
    </source>
</evidence>
<dbReference type="InterPro" id="IPR001261">
    <property type="entry name" value="ArgE/DapE_CS"/>
</dbReference>
<dbReference type="GO" id="GO:0015833">
    <property type="term" value="P:peptide transport"/>
    <property type="evidence" value="ECO:0007669"/>
    <property type="project" value="TreeGrafter"/>
</dbReference>
<dbReference type="Pfam" id="PF00496">
    <property type="entry name" value="SBP_bac_5"/>
    <property type="match status" value="1"/>
</dbReference>
<dbReference type="EMBL" id="AHJE01000052">
    <property type="protein sequence ID" value="EHP41179.1"/>
    <property type="molecule type" value="Genomic_DNA"/>
</dbReference>
<dbReference type="GO" id="GO:0016787">
    <property type="term" value="F:hydrolase activity"/>
    <property type="evidence" value="ECO:0007669"/>
    <property type="project" value="UniProtKB-KW"/>
</dbReference>
<organism evidence="5 6">
    <name type="scientific">Cupriavidus basilensis OR16</name>
    <dbReference type="NCBI Taxonomy" id="1127483"/>
    <lineage>
        <taxon>Bacteria</taxon>
        <taxon>Pseudomonadati</taxon>
        <taxon>Pseudomonadota</taxon>
        <taxon>Betaproteobacteria</taxon>
        <taxon>Burkholderiales</taxon>
        <taxon>Burkholderiaceae</taxon>
        <taxon>Cupriavidus</taxon>
    </lineage>
</organism>
<comment type="similarity">
    <text evidence="1">Belongs to the bacterial solute-binding protein 5 family.</text>
</comment>
<evidence type="ECO:0000313" key="5">
    <source>
        <dbReference type="EMBL" id="EHP41179.1"/>
    </source>
</evidence>
<dbReference type="SUPFAM" id="SSF53850">
    <property type="entry name" value="Periplasmic binding protein-like II"/>
    <property type="match status" value="1"/>
</dbReference>
<dbReference type="Proteomes" id="UP000005808">
    <property type="component" value="Unassembled WGS sequence"/>
</dbReference>
<dbReference type="AlphaFoldDB" id="H1S8G5"/>
<name>H1S8G5_9BURK</name>
<sequence>MQRPSDTPALCTDAIAAAVRALEPYMVRTLSEFVAAPSPSGQEQPAVAFMEGALRELGLEPERIYLRSETLKDLPLFSPPCCPDGGRYNLLATHRPVQKGGRSVLFNGHLDVVPTGPESMWRQSPYAPFVEDGWLFGRGAGDMKAGIICTLAAYKALKDLGVQPAGAVGFNAVLEEENTGNGALATVAALASAVGAGKLASFDAVVIPEPLGESLMSAQMGVFWMFVELTGRPAHAAYMTTGVNPVEAGIEVMADLRKLEAEWNLPENRPAVYRDHAHPINFNLGQIQGGEWNSSVPCTCTLGIRIGFYPTMSVADAKARVQACVRGTLERLASNLTLGAALPPDAGNPGDQHLTQHLKKSFGKSLVSMALATAGLALAPVLLPAGSALAQTVGGTLSGIVQPEPPILISAMNSQAPTQYVAGKIYQGLLTYGPDLKPRPELAKSWKVSPDGLTYTFELQSGVKWHDGKPFTSADVVFSIDKMLREVHVRTRAVLNKYMESIRAVNDSTVEIKLKEAFPPFISMFETGTMPMMPKHIYDGTDYRNNPANQKPVGTGPFMFKEWKKGAYIKLAKNPNYWKKGKPYLDELVFYVIPDSASRAVAFEKGDVQVLRGGDVDNVDVKRLRALPNVDYTTKGWELFSPMSNLLMNMRKPPFNNVKVREAVMHALNRKMIVDNIFFGMGKPAVSPFASATLFFDKSTPVYDFNLKKARELIKESGVNVGQYPVKILSSSYGANWDRLDEYMKQMLEQLGFKASIESADAGTWSARVSNWDFDLTATYTYQYGDPALGVERLYVTKNIVKGTPFANVQGYSNPQADELWAKASVTMDPAERQKLYSQVQRILMTEVAAGNLFELEFPTLYRKNVKNLVTTAIGLNESFDNVSIEKN</sequence>
<dbReference type="Pfam" id="PF01546">
    <property type="entry name" value="Peptidase_M20"/>
    <property type="match status" value="1"/>
</dbReference>
<dbReference type="InterPro" id="IPR036264">
    <property type="entry name" value="Bact_exopeptidase_dim_dom"/>
</dbReference>
<dbReference type="PANTHER" id="PTHR30290:SF38">
    <property type="entry name" value="D,D-DIPEPTIDE-BINDING PERIPLASMIC PROTEIN DDPA-RELATED"/>
    <property type="match status" value="1"/>
</dbReference>
<keyword evidence="3" id="KW-0378">Hydrolase</keyword>
<dbReference type="Gene3D" id="3.90.76.10">
    <property type="entry name" value="Dipeptide-binding Protein, Domain 1"/>
    <property type="match status" value="1"/>
</dbReference>
<accession>H1S8G5</accession>
<evidence type="ECO:0000259" key="4">
    <source>
        <dbReference type="Pfam" id="PF00496"/>
    </source>
</evidence>